<dbReference type="PANTHER" id="PTHR21180">
    <property type="entry name" value="ENDONUCLEASE/EXONUCLEASE/PHOSPHATASE FAMILY DOMAIN-CONTAINING PROTEIN 1"/>
    <property type="match status" value="1"/>
</dbReference>
<sequence length="116" mass="12414">MRLSDMAARCCMTESARNMTKLFLLLITLFVFSGATFAAVNINTASQAELESLQGIGPAKAKAILDYRKKKGSFKSVDDLQNVSGIGPATVQKLRKDITVGGGAAARKEHKPAARE</sequence>
<dbReference type="InterPro" id="IPR051675">
    <property type="entry name" value="Endo/Exo/Phosphatase_dom_1"/>
</dbReference>
<dbReference type="InterPro" id="IPR004509">
    <property type="entry name" value="Competence_ComEA_HhH"/>
</dbReference>
<dbReference type="Gene3D" id="1.10.150.280">
    <property type="entry name" value="AF1531-like domain"/>
    <property type="match status" value="1"/>
</dbReference>
<reference evidence="2 3" key="1">
    <citation type="submission" date="2016-10" db="EMBL/GenBank/DDBJ databases">
        <authorList>
            <person name="de Groot N.N."/>
        </authorList>
    </citation>
    <scope>NUCLEOTIDE SEQUENCE [LARGE SCALE GENOMIC DNA]</scope>
    <source>
        <strain evidence="2 3">Nl18</strain>
    </source>
</reference>
<dbReference type="SMART" id="SM00278">
    <property type="entry name" value="HhH1"/>
    <property type="match status" value="2"/>
</dbReference>
<dbReference type="NCBIfam" id="TIGR00426">
    <property type="entry name" value="competence protein ComEA helix-hairpin-helix repeat region"/>
    <property type="match status" value="1"/>
</dbReference>
<dbReference type="PANTHER" id="PTHR21180:SF32">
    <property type="entry name" value="ENDONUCLEASE_EXONUCLEASE_PHOSPHATASE FAMILY DOMAIN-CONTAINING PROTEIN 1"/>
    <property type="match status" value="1"/>
</dbReference>
<dbReference type="InterPro" id="IPR010994">
    <property type="entry name" value="RuvA_2-like"/>
</dbReference>
<evidence type="ECO:0000313" key="3">
    <source>
        <dbReference type="Proteomes" id="UP000183898"/>
    </source>
</evidence>
<dbReference type="Pfam" id="PF12836">
    <property type="entry name" value="HHH_3"/>
    <property type="match status" value="1"/>
</dbReference>
<feature type="domain" description="Helix-hairpin-helix DNA-binding motif class 1" evidence="1">
    <location>
        <begin position="48"/>
        <end position="67"/>
    </location>
</feature>
<dbReference type="SUPFAM" id="SSF47781">
    <property type="entry name" value="RuvA domain 2-like"/>
    <property type="match status" value="1"/>
</dbReference>
<evidence type="ECO:0000259" key="1">
    <source>
        <dbReference type="SMART" id="SM00278"/>
    </source>
</evidence>
<proteinExistence type="predicted"/>
<gene>
    <name evidence="2" type="ORF">SAMN05216404_10398</name>
</gene>
<organism evidence="2 3">
    <name type="scientific">Nitrosospira multiformis</name>
    <dbReference type="NCBI Taxonomy" id="1231"/>
    <lineage>
        <taxon>Bacteria</taxon>
        <taxon>Pseudomonadati</taxon>
        <taxon>Pseudomonadota</taxon>
        <taxon>Betaproteobacteria</taxon>
        <taxon>Nitrosomonadales</taxon>
        <taxon>Nitrosomonadaceae</taxon>
        <taxon>Nitrosospira</taxon>
    </lineage>
</organism>
<dbReference type="EMBL" id="FOCT01000003">
    <property type="protein sequence ID" value="SEN20846.1"/>
    <property type="molecule type" value="Genomic_DNA"/>
</dbReference>
<evidence type="ECO:0000313" key="2">
    <source>
        <dbReference type="EMBL" id="SEN20846.1"/>
    </source>
</evidence>
<dbReference type="InterPro" id="IPR003583">
    <property type="entry name" value="Hlx-hairpin-Hlx_DNA-bd_motif"/>
</dbReference>
<accession>A0A1H8EN85</accession>
<dbReference type="Proteomes" id="UP000183898">
    <property type="component" value="Unassembled WGS sequence"/>
</dbReference>
<dbReference type="AlphaFoldDB" id="A0A1H8EN85"/>
<feature type="domain" description="Helix-hairpin-helix DNA-binding motif class 1" evidence="1">
    <location>
        <begin position="78"/>
        <end position="97"/>
    </location>
</feature>
<dbReference type="GO" id="GO:0003677">
    <property type="term" value="F:DNA binding"/>
    <property type="evidence" value="ECO:0007669"/>
    <property type="project" value="InterPro"/>
</dbReference>
<dbReference type="GO" id="GO:0015627">
    <property type="term" value="C:type II protein secretion system complex"/>
    <property type="evidence" value="ECO:0007669"/>
    <property type="project" value="TreeGrafter"/>
</dbReference>
<dbReference type="GO" id="GO:0006281">
    <property type="term" value="P:DNA repair"/>
    <property type="evidence" value="ECO:0007669"/>
    <property type="project" value="InterPro"/>
</dbReference>
<name>A0A1H8EN85_9PROT</name>
<protein>
    <submittedName>
        <fullName evidence="2">Competence protein ComEA</fullName>
    </submittedName>
</protein>
<dbReference type="GO" id="GO:0015628">
    <property type="term" value="P:protein secretion by the type II secretion system"/>
    <property type="evidence" value="ECO:0007669"/>
    <property type="project" value="TreeGrafter"/>
</dbReference>